<keyword evidence="1" id="KW-0812">Transmembrane</keyword>
<keyword evidence="3" id="KW-1185">Reference proteome</keyword>
<feature type="transmembrane region" description="Helical" evidence="1">
    <location>
        <begin position="32"/>
        <end position="49"/>
    </location>
</feature>
<dbReference type="KEGG" id="dbc:MFMK1_001466"/>
<protein>
    <submittedName>
        <fullName evidence="2">Uncharacterized protein</fullName>
    </submittedName>
</protein>
<dbReference type="AlphaFoldDB" id="A0AAU0UKP3"/>
<proteinExistence type="predicted"/>
<sequence length="53" mass="5229">MKTALTGSAIIWAAVIFGAAVAAPESFGKLIPILGGGAAAHVIILGSLARKKV</sequence>
<dbReference type="RefSeq" id="WP_366924487.1">
    <property type="nucleotide sequence ID" value="NZ_CP121694.1"/>
</dbReference>
<evidence type="ECO:0000313" key="3">
    <source>
        <dbReference type="Proteomes" id="UP001329915"/>
    </source>
</evidence>
<dbReference type="Proteomes" id="UP001329915">
    <property type="component" value="Chromosome"/>
</dbReference>
<evidence type="ECO:0000256" key="1">
    <source>
        <dbReference type="SAM" id="Phobius"/>
    </source>
</evidence>
<accession>A0AAU0UKP3</accession>
<organism evidence="2 3">
    <name type="scientific">Metallumcola ferriviriculae</name>
    <dbReference type="NCBI Taxonomy" id="3039180"/>
    <lineage>
        <taxon>Bacteria</taxon>
        <taxon>Bacillati</taxon>
        <taxon>Bacillota</taxon>
        <taxon>Clostridia</taxon>
        <taxon>Neomoorellales</taxon>
        <taxon>Desulfitibacteraceae</taxon>
        <taxon>Metallumcola</taxon>
    </lineage>
</organism>
<name>A0AAU0UKP3_9FIRM</name>
<evidence type="ECO:0000313" key="2">
    <source>
        <dbReference type="EMBL" id="WRO21656.1"/>
    </source>
</evidence>
<keyword evidence="1" id="KW-0472">Membrane</keyword>
<reference evidence="2 3" key="1">
    <citation type="submission" date="2023-04" db="EMBL/GenBank/DDBJ databases">
        <authorList>
            <person name="Hsu D."/>
        </authorList>
    </citation>
    <scope>NUCLEOTIDE SEQUENCE [LARGE SCALE GENOMIC DNA]</scope>
    <source>
        <strain evidence="2 3">MK1</strain>
    </source>
</reference>
<keyword evidence="1" id="KW-1133">Transmembrane helix</keyword>
<dbReference type="EMBL" id="CP121694">
    <property type="protein sequence ID" value="WRO21656.1"/>
    <property type="molecule type" value="Genomic_DNA"/>
</dbReference>
<gene>
    <name evidence="2" type="ORF">MFMK1_001466</name>
</gene>